<dbReference type="GeneID" id="78317553"/>
<dbReference type="EMBL" id="FUWG01000027">
    <property type="protein sequence ID" value="SJZ77336.1"/>
    <property type="molecule type" value="Genomic_DNA"/>
</dbReference>
<evidence type="ECO:0000313" key="2">
    <source>
        <dbReference type="Proteomes" id="UP000190423"/>
    </source>
</evidence>
<gene>
    <name evidence="1" type="ORF">SAMN02745149_02243</name>
</gene>
<feature type="non-terminal residue" evidence="1">
    <location>
        <position position="1"/>
    </location>
</feature>
<reference evidence="1 2" key="1">
    <citation type="submission" date="2017-02" db="EMBL/GenBank/DDBJ databases">
        <authorList>
            <person name="Peterson S.W."/>
        </authorList>
    </citation>
    <scope>NUCLEOTIDE SEQUENCE [LARGE SCALE GENOMIC DNA]</scope>
    <source>
        <strain evidence="1 2">ATCC BAA-908</strain>
    </source>
</reference>
<keyword evidence="2" id="KW-1185">Reference proteome</keyword>
<dbReference type="Gene3D" id="2.60.40.10">
    <property type="entry name" value="Immunoglobulins"/>
    <property type="match status" value="1"/>
</dbReference>
<dbReference type="AlphaFoldDB" id="A0A1T4NE46"/>
<dbReference type="InterPro" id="IPR013783">
    <property type="entry name" value="Ig-like_fold"/>
</dbReference>
<dbReference type="Proteomes" id="UP000190423">
    <property type="component" value="Unassembled WGS sequence"/>
</dbReference>
<accession>A0A1T4NE46</accession>
<dbReference type="STRING" id="261392.SAMN02745149_02243"/>
<proteinExistence type="predicted"/>
<protein>
    <submittedName>
        <fullName evidence="1">Uncharacterized protein</fullName>
    </submittedName>
</protein>
<name>A0A1T4NE46_TREPO</name>
<organism evidence="1 2">
    <name type="scientific">Treponema porcinum</name>
    <dbReference type="NCBI Taxonomy" id="261392"/>
    <lineage>
        <taxon>Bacteria</taxon>
        <taxon>Pseudomonadati</taxon>
        <taxon>Spirochaetota</taxon>
        <taxon>Spirochaetia</taxon>
        <taxon>Spirochaetales</taxon>
        <taxon>Treponemataceae</taxon>
        <taxon>Treponema</taxon>
    </lineage>
</organism>
<sequence length="684" mass="75426">KGFSLTKVFDAGTTVKYKFISDGNWTTDLKAPDFVDDGFGGKNSMAELDSLVAGDSDAGKKFPAVKFNSWSMLGLQTKFSTMNNDDGDITKETRAENIAVGFKSYNKLSGDLTGNMPFYIELVLAEQEYEDANVKLYDRKNSYDDNVDLVKHAIVDIFSDPQAWLAHDTSGDVNKKSSTATVPFAGHIKFGWNTPYVNYTSGYKYAKLPMRQVITWSTIADNWDAGYSNVGGYSLFENGEKLQTIGDYTVNFGLNLNKSADRKGENYGTYAFATLDTGVWKFDAQWNTMYGKDYQFYEPVENDIIIGAKGKVGDVTLAAQGLVAVHNKSTEDLLGADYEHAGDWWKAADYFGYSTDIFYRSGDFDGIENIAANVQASYKNELFSAKAEYRIRGAEASMLYIRNNHDDLDLRLKDMLGAPNSQRVTVDLGFNATDALSIGLNAYMETEAKHYDTDSEILEGVAHCWALGYAESKYTPIFLDSGCEFELTPSITYKLDDVTGFTSSVNGYGIMDIAAYKVLGASDDYEYAASDSKFLFKYAGISFSAEKINDVITGLNVYYGLDNSKDALLGNTLIAKVALPKNLEVSGGIGIRSVKNTDAGDAYNDDALNPFGFAIGVSKKLNAIKSPKLYAQFMWNMDIYKGFGDGPAELNIKNGANLGNWKKDEGLDRYDGAGALRIGLHWNF</sequence>
<dbReference type="RefSeq" id="WP_078934115.1">
    <property type="nucleotide sequence ID" value="NZ_FUWG01000027.1"/>
</dbReference>
<dbReference type="OrthoDB" id="355606at2"/>
<evidence type="ECO:0000313" key="1">
    <source>
        <dbReference type="EMBL" id="SJZ77336.1"/>
    </source>
</evidence>